<keyword evidence="3" id="KW-1185">Reference proteome</keyword>
<evidence type="ECO:0000313" key="3">
    <source>
        <dbReference type="Proteomes" id="UP000017837"/>
    </source>
</evidence>
<protein>
    <recommendedName>
        <fullName evidence="1">CobQ/CobB/MinD/ParA nucleotide binding domain-containing protein</fullName>
    </recommendedName>
</protein>
<reference evidence="2 3" key="1">
    <citation type="journal article" date="2014" name="Nature">
        <title>Sequential evolution of bacterial morphology by co-option of a developmental regulator.</title>
        <authorList>
            <person name="Jiang C."/>
            <person name="Brown P.J."/>
            <person name="Ducret A."/>
            <person name="Brun Y.V."/>
        </authorList>
    </citation>
    <scope>NUCLEOTIDE SEQUENCE [LARGE SCALE GENOMIC DNA]</scope>
    <source>
        <strain evidence="2 3">DSM 16100</strain>
    </source>
</reference>
<dbReference type="OrthoDB" id="9804460at2"/>
<dbReference type="SUPFAM" id="SSF52540">
    <property type="entry name" value="P-loop containing nucleoside triphosphate hydrolases"/>
    <property type="match status" value="1"/>
</dbReference>
<dbReference type="Gene3D" id="3.40.50.300">
    <property type="entry name" value="P-loop containing nucleotide triphosphate hydrolases"/>
    <property type="match status" value="1"/>
</dbReference>
<dbReference type="EMBL" id="AWGB01000029">
    <property type="protein sequence ID" value="ESQ89466.1"/>
    <property type="molecule type" value="Genomic_DNA"/>
</dbReference>
<dbReference type="InterPro" id="IPR027417">
    <property type="entry name" value="P-loop_NTPase"/>
</dbReference>
<comment type="caution">
    <text evidence="2">The sequence shown here is derived from an EMBL/GenBank/DDBJ whole genome shotgun (WGS) entry which is preliminary data.</text>
</comment>
<dbReference type="PIRSF" id="PIRSF009320">
    <property type="entry name" value="Nuc_binding_HP_1000"/>
    <property type="match status" value="1"/>
</dbReference>
<dbReference type="PANTHER" id="PTHR13696:SF96">
    <property type="entry name" value="COBQ_COBB_MIND_PARA NUCLEOTIDE BINDING DOMAIN-CONTAINING PROTEIN"/>
    <property type="match status" value="1"/>
</dbReference>
<dbReference type="PATRIC" id="fig|1121022.4.peg.2826"/>
<dbReference type="CDD" id="cd02042">
    <property type="entry name" value="ParAB_family"/>
    <property type="match status" value="1"/>
</dbReference>
<dbReference type="STRING" id="1121022.GCA_000376105_03290"/>
<dbReference type="AlphaFoldDB" id="V4PMI2"/>
<proteinExistence type="predicted"/>
<dbReference type="PANTHER" id="PTHR13696">
    <property type="entry name" value="P-LOOP CONTAINING NUCLEOSIDE TRIPHOSPHATE HYDROLASE"/>
    <property type="match status" value="1"/>
</dbReference>
<dbReference type="InterPro" id="IPR002586">
    <property type="entry name" value="CobQ/CobB/MinD/ParA_Nub-bd_dom"/>
</dbReference>
<dbReference type="eggNOG" id="COG1192">
    <property type="taxonomic scope" value="Bacteria"/>
</dbReference>
<name>V4PMI2_9CAUL</name>
<dbReference type="Pfam" id="PF01656">
    <property type="entry name" value="CbiA"/>
    <property type="match status" value="1"/>
</dbReference>
<dbReference type="InterPro" id="IPR050678">
    <property type="entry name" value="DNA_Partitioning_ATPase"/>
</dbReference>
<evidence type="ECO:0000259" key="1">
    <source>
        <dbReference type="Pfam" id="PF01656"/>
    </source>
</evidence>
<gene>
    <name evidence="2" type="ORF">ABENE_13890</name>
</gene>
<dbReference type="RefSeq" id="WP_018082963.1">
    <property type="nucleotide sequence ID" value="NZ_AQWM01000021.1"/>
</dbReference>
<accession>V4PMI2</accession>
<dbReference type="Proteomes" id="UP000017837">
    <property type="component" value="Unassembled WGS sequence"/>
</dbReference>
<organism evidence="2 3">
    <name type="scientific">Asticcacaulis benevestitus DSM 16100 = ATCC BAA-896</name>
    <dbReference type="NCBI Taxonomy" id="1121022"/>
    <lineage>
        <taxon>Bacteria</taxon>
        <taxon>Pseudomonadati</taxon>
        <taxon>Pseudomonadota</taxon>
        <taxon>Alphaproteobacteria</taxon>
        <taxon>Caulobacterales</taxon>
        <taxon>Caulobacteraceae</taxon>
        <taxon>Asticcacaulis</taxon>
    </lineage>
</organism>
<evidence type="ECO:0000313" key="2">
    <source>
        <dbReference type="EMBL" id="ESQ89466.1"/>
    </source>
</evidence>
<sequence length="237" mass="25051">MKTLAIVSQKGGVGKTTIAVHIAVAAARAGYSVAIIDLDPQATAAQWADWRGAGEANHDPNPVVVAAPHARLAPTLNEAEKMGVDLVILDSPPAADSAAVAAARQADYVLIPTRASAFDLHAIKTTAELVRVAQKPSAVLLNAVPARAHSLIDEVASVIHSLQLNIAPVCLVDRAALRHAVINGQTASEYEPLGKAAEEVRELYKWVCGRLDMPAYPKADKKALRIFKEKQPFKGAA</sequence>
<feature type="domain" description="CobQ/CobB/MinD/ParA nucleotide binding" evidence="1">
    <location>
        <begin position="4"/>
        <end position="167"/>
    </location>
</feature>